<dbReference type="Gene3D" id="3.40.50.10330">
    <property type="entry name" value="Probable inorganic polyphosphate/atp-NAD kinase, domain 1"/>
    <property type="match status" value="1"/>
</dbReference>
<evidence type="ECO:0000259" key="1">
    <source>
        <dbReference type="PROSITE" id="PS50146"/>
    </source>
</evidence>
<dbReference type="InterPro" id="IPR016064">
    <property type="entry name" value="NAD/diacylglycerol_kinase_sf"/>
</dbReference>
<dbReference type="GO" id="GO:0004143">
    <property type="term" value="F:ATP-dependent diacylglycerol kinase activity"/>
    <property type="evidence" value="ECO:0007669"/>
    <property type="project" value="UniProtKB-EC"/>
</dbReference>
<evidence type="ECO:0000313" key="3">
    <source>
        <dbReference type="Proteomes" id="UP000054893"/>
    </source>
</evidence>
<dbReference type="OrthoDB" id="142078at2"/>
<dbReference type="PROSITE" id="PS50146">
    <property type="entry name" value="DAGK"/>
    <property type="match status" value="1"/>
</dbReference>
<dbReference type="PANTHER" id="PTHR12358">
    <property type="entry name" value="SPHINGOSINE KINASE"/>
    <property type="match status" value="1"/>
</dbReference>
<dbReference type="InterPro" id="IPR001206">
    <property type="entry name" value="Diacylglycerol_kinase_cat_dom"/>
</dbReference>
<dbReference type="Gene3D" id="2.60.200.40">
    <property type="match status" value="1"/>
</dbReference>
<name>A0A158G314_CABSO</name>
<dbReference type="InterPro" id="IPR050187">
    <property type="entry name" value="Lipid_Phosphate_FormReg"/>
</dbReference>
<accession>A0A158G314</accession>
<gene>
    <name evidence="2" type="primary">dagK</name>
    <name evidence="2" type="ORF">AWB64_02182</name>
</gene>
<sequence length="336" mass="36542">MTPADLSPSPSEALRRTREPREIAADAPFFIVMNAGSGRKQSDETRAALNQVLGEAGRTFELRIVDDPSRLADAATQAVRDATAQNGVVVGAGGDGTLCAVASAVFGSGCPFAVLPRGTFNYFSRDHGIPSDPALSIPLLLSARAHPVQVGFVNDRMFLVNASLGLYPKLLEDRELYKQQFGRSRLIALWSAAITLLRRHRHLRLHIEHDGTMQEIRTSTLFVGNNRLQLEQIGMEEAPLLERGLLAAIAPRAIGRIAQIGLTLRGATGRMSDADNIISFAFKQITVTHPSKRHRAVKVATDGEVTWINMPLEFRVASEPLLLLKPEADVASANRS</sequence>
<dbReference type="PANTHER" id="PTHR12358:SF54">
    <property type="entry name" value="SPHINGOSINE KINASE RELATED PROTEIN"/>
    <property type="match status" value="1"/>
</dbReference>
<dbReference type="Proteomes" id="UP000054893">
    <property type="component" value="Unassembled WGS sequence"/>
</dbReference>
<dbReference type="SMART" id="SM00046">
    <property type="entry name" value="DAGKc"/>
    <property type="match status" value="1"/>
</dbReference>
<dbReference type="Pfam" id="PF00781">
    <property type="entry name" value="DAGK_cat"/>
    <property type="match status" value="1"/>
</dbReference>
<dbReference type="AlphaFoldDB" id="A0A158G314"/>
<dbReference type="EC" id="2.7.1.107" evidence="2"/>
<keyword evidence="2" id="KW-0808">Transferase</keyword>
<dbReference type="InterPro" id="IPR017438">
    <property type="entry name" value="ATP-NAD_kinase_N"/>
</dbReference>
<dbReference type="RefSeq" id="WP_082850428.1">
    <property type="nucleotide sequence ID" value="NZ_FCOC02000004.1"/>
</dbReference>
<evidence type="ECO:0000313" key="2">
    <source>
        <dbReference type="EMBL" id="SAL26475.1"/>
    </source>
</evidence>
<keyword evidence="2" id="KW-0418">Kinase</keyword>
<protein>
    <submittedName>
        <fullName evidence="2">Diacylglycerol kinase</fullName>
        <ecNumber evidence="2">2.7.1.107</ecNumber>
    </submittedName>
</protein>
<organism evidence="2 3">
    <name type="scientific">Caballeronia sordidicola</name>
    <name type="common">Burkholderia sordidicola</name>
    <dbReference type="NCBI Taxonomy" id="196367"/>
    <lineage>
        <taxon>Bacteria</taxon>
        <taxon>Pseudomonadati</taxon>
        <taxon>Pseudomonadota</taxon>
        <taxon>Betaproteobacteria</taxon>
        <taxon>Burkholderiales</taxon>
        <taxon>Burkholderiaceae</taxon>
        <taxon>Caballeronia</taxon>
    </lineage>
</organism>
<proteinExistence type="predicted"/>
<dbReference type="EMBL" id="FCOC02000004">
    <property type="protein sequence ID" value="SAL26475.1"/>
    <property type="molecule type" value="Genomic_DNA"/>
</dbReference>
<reference evidence="2 3" key="1">
    <citation type="submission" date="2016-01" db="EMBL/GenBank/DDBJ databases">
        <authorList>
            <person name="Oliw E.H."/>
        </authorList>
    </citation>
    <scope>NUCLEOTIDE SEQUENCE [LARGE SCALE GENOMIC DNA]</scope>
    <source>
        <strain evidence="2">LMG 22029</strain>
    </source>
</reference>
<dbReference type="SUPFAM" id="SSF111331">
    <property type="entry name" value="NAD kinase/diacylglycerol kinase-like"/>
    <property type="match status" value="1"/>
</dbReference>
<feature type="domain" description="DAGKc" evidence="1">
    <location>
        <begin position="24"/>
        <end position="157"/>
    </location>
</feature>